<dbReference type="Gene3D" id="1.10.10.10">
    <property type="entry name" value="Winged helix-like DNA-binding domain superfamily/Winged helix DNA-binding domain"/>
    <property type="match status" value="1"/>
</dbReference>
<evidence type="ECO:0008006" key="8">
    <source>
        <dbReference type="Google" id="ProtNLM"/>
    </source>
</evidence>
<dbReference type="SUPFAM" id="SSF51206">
    <property type="entry name" value="cAMP-binding domain-like"/>
    <property type="match status" value="1"/>
</dbReference>
<evidence type="ECO:0000256" key="3">
    <source>
        <dbReference type="ARBA" id="ARBA00023163"/>
    </source>
</evidence>
<dbReference type="Pfam" id="PF13545">
    <property type="entry name" value="HTH_Crp_2"/>
    <property type="match status" value="1"/>
</dbReference>
<dbReference type="RefSeq" id="WP_284306172.1">
    <property type="nucleotide sequence ID" value="NZ_BSPB01000001.1"/>
</dbReference>
<dbReference type="InterPro" id="IPR000595">
    <property type="entry name" value="cNMP-bd_dom"/>
</dbReference>
<reference evidence="7" key="1">
    <citation type="journal article" date="2019" name="Int. J. Syst. Evol. Microbiol.">
        <title>The Global Catalogue of Microorganisms (GCM) 10K type strain sequencing project: providing services to taxonomists for standard genome sequencing and annotation.</title>
        <authorList>
            <consortium name="The Broad Institute Genomics Platform"/>
            <consortium name="The Broad Institute Genome Sequencing Center for Infectious Disease"/>
            <person name="Wu L."/>
            <person name="Ma J."/>
        </authorList>
    </citation>
    <scope>NUCLEOTIDE SEQUENCE [LARGE SCALE GENOMIC DNA]</scope>
    <source>
        <strain evidence="7">NBRC 109341</strain>
    </source>
</reference>
<proteinExistence type="predicted"/>
<dbReference type="InterPro" id="IPR012318">
    <property type="entry name" value="HTH_CRP"/>
</dbReference>
<dbReference type="Gene3D" id="2.60.120.10">
    <property type="entry name" value="Jelly Rolls"/>
    <property type="match status" value="1"/>
</dbReference>
<name>A0ABQ6C1T0_9BURK</name>
<dbReference type="InterPro" id="IPR036388">
    <property type="entry name" value="WH-like_DNA-bd_sf"/>
</dbReference>
<accession>A0ABQ6C1T0</accession>
<dbReference type="PRINTS" id="PR00035">
    <property type="entry name" value="HTHGNTR"/>
</dbReference>
<feature type="domain" description="Cyclic nucleotide-binding" evidence="4">
    <location>
        <begin position="27"/>
        <end position="101"/>
    </location>
</feature>
<dbReference type="EMBL" id="BSPB01000001">
    <property type="protein sequence ID" value="GLS12670.1"/>
    <property type="molecule type" value="Genomic_DNA"/>
</dbReference>
<dbReference type="InterPro" id="IPR018490">
    <property type="entry name" value="cNMP-bd_dom_sf"/>
</dbReference>
<evidence type="ECO:0000259" key="4">
    <source>
        <dbReference type="PROSITE" id="PS50042"/>
    </source>
</evidence>
<dbReference type="PROSITE" id="PS50042">
    <property type="entry name" value="CNMP_BINDING_3"/>
    <property type="match status" value="1"/>
</dbReference>
<keyword evidence="1" id="KW-0805">Transcription regulation</keyword>
<evidence type="ECO:0000313" key="6">
    <source>
        <dbReference type="EMBL" id="GLS12670.1"/>
    </source>
</evidence>
<dbReference type="PROSITE" id="PS51063">
    <property type="entry name" value="HTH_CRP_2"/>
    <property type="match status" value="1"/>
</dbReference>
<protein>
    <recommendedName>
        <fullName evidence="8">Crp/Fnr family transcriptional regulator</fullName>
    </recommendedName>
</protein>
<evidence type="ECO:0000256" key="2">
    <source>
        <dbReference type="ARBA" id="ARBA00023125"/>
    </source>
</evidence>
<evidence type="ECO:0000259" key="5">
    <source>
        <dbReference type="PROSITE" id="PS51063"/>
    </source>
</evidence>
<feature type="domain" description="HTH crp-type" evidence="5">
    <location>
        <begin position="159"/>
        <end position="228"/>
    </location>
</feature>
<dbReference type="CDD" id="cd00038">
    <property type="entry name" value="CAP_ED"/>
    <property type="match status" value="1"/>
</dbReference>
<dbReference type="InterPro" id="IPR014710">
    <property type="entry name" value="RmlC-like_jellyroll"/>
</dbReference>
<dbReference type="InterPro" id="IPR000524">
    <property type="entry name" value="Tscrpt_reg_HTH_GntR"/>
</dbReference>
<keyword evidence="3" id="KW-0804">Transcription</keyword>
<dbReference type="SMART" id="SM00419">
    <property type="entry name" value="HTH_CRP"/>
    <property type="match status" value="1"/>
</dbReference>
<sequence>MSTRLTVLPFMNSSPRCPLCAARNICLVGRLPAPSQDLLTSAVREITFVKGDVLLRQGVVSPSIRTVKLGTLLASRNGPDGVQRPVALLGRGHALGQHGVFGHETQMDMVALTPGRLCELRMADLRRLQVLDMGFLQALHAIMVHTFGRLADWGQVMRMRGQQRQLLAALRLLADEQGNGMVRLPSQQTLAELLSTSRESVARNLRQLEEDGVLRRIDRRHCELIEPLQATRVA</sequence>
<comment type="caution">
    <text evidence="6">The sequence shown here is derived from an EMBL/GenBank/DDBJ whole genome shotgun (WGS) entry which is preliminary data.</text>
</comment>
<dbReference type="Proteomes" id="UP001156903">
    <property type="component" value="Unassembled WGS sequence"/>
</dbReference>
<keyword evidence="7" id="KW-1185">Reference proteome</keyword>
<evidence type="ECO:0000256" key="1">
    <source>
        <dbReference type="ARBA" id="ARBA00023015"/>
    </source>
</evidence>
<dbReference type="Pfam" id="PF00027">
    <property type="entry name" value="cNMP_binding"/>
    <property type="match status" value="1"/>
</dbReference>
<dbReference type="SUPFAM" id="SSF46785">
    <property type="entry name" value="Winged helix' DNA-binding domain"/>
    <property type="match status" value="1"/>
</dbReference>
<organism evidence="6 7">
    <name type="scientific">Hydrogenophaga electricum</name>
    <dbReference type="NCBI Taxonomy" id="1230953"/>
    <lineage>
        <taxon>Bacteria</taxon>
        <taxon>Pseudomonadati</taxon>
        <taxon>Pseudomonadota</taxon>
        <taxon>Betaproteobacteria</taxon>
        <taxon>Burkholderiales</taxon>
        <taxon>Comamonadaceae</taxon>
        <taxon>Hydrogenophaga</taxon>
    </lineage>
</organism>
<evidence type="ECO:0000313" key="7">
    <source>
        <dbReference type="Proteomes" id="UP001156903"/>
    </source>
</evidence>
<gene>
    <name evidence="6" type="ORF">GCM10007935_00960</name>
</gene>
<keyword evidence="2" id="KW-0238">DNA-binding</keyword>
<dbReference type="InterPro" id="IPR036390">
    <property type="entry name" value="WH_DNA-bd_sf"/>
</dbReference>